<dbReference type="InterPro" id="IPR001606">
    <property type="entry name" value="ARID_dom"/>
</dbReference>
<proteinExistence type="inferred from homology"/>
<evidence type="ECO:0000313" key="9">
    <source>
        <dbReference type="EMBL" id="WOH07901.1"/>
    </source>
</evidence>
<dbReference type="Gene3D" id="1.10.150.60">
    <property type="entry name" value="ARID DNA-binding domain"/>
    <property type="match status" value="1"/>
</dbReference>
<dbReference type="SMART" id="SM01014">
    <property type="entry name" value="ARID"/>
    <property type="match status" value="1"/>
</dbReference>
<dbReference type="PROSITE" id="PS01031">
    <property type="entry name" value="SHSP"/>
    <property type="match status" value="1"/>
</dbReference>
<feature type="region of interest" description="Disordered" evidence="6">
    <location>
        <begin position="181"/>
        <end position="242"/>
    </location>
</feature>
<reference evidence="9" key="1">
    <citation type="journal article" date="2016" name="Nat. Genet.">
        <title>A high-quality carrot genome assembly provides new insights into carotenoid accumulation and asterid genome evolution.</title>
        <authorList>
            <person name="Iorizzo M."/>
            <person name="Ellison S."/>
            <person name="Senalik D."/>
            <person name="Zeng P."/>
            <person name="Satapoomin P."/>
            <person name="Huang J."/>
            <person name="Bowman M."/>
            <person name="Iovene M."/>
            <person name="Sanseverino W."/>
            <person name="Cavagnaro P."/>
            <person name="Yildiz M."/>
            <person name="Macko-Podgorni A."/>
            <person name="Moranska E."/>
            <person name="Grzebelus E."/>
            <person name="Grzebelus D."/>
            <person name="Ashrafi H."/>
            <person name="Zheng Z."/>
            <person name="Cheng S."/>
            <person name="Spooner D."/>
            <person name="Van Deynze A."/>
            <person name="Simon P."/>
        </authorList>
    </citation>
    <scope>NUCLEOTIDE SEQUENCE</scope>
    <source>
        <tissue evidence="9">Leaf</tissue>
    </source>
</reference>
<dbReference type="InterPro" id="IPR045147">
    <property type="entry name" value="ARI3A/B/C"/>
</dbReference>
<evidence type="ECO:0008006" key="11">
    <source>
        <dbReference type="Google" id="ProtNLM"/>
    </source>
</evidence>
<dbReference type="PROSITE" id="PS51011">
    <property type="entry name" value="ARID"/>
    <property type="match status" value="1"/>
</dbReference>
<feature type="region of interest" description="Disordered" evidence="6">
    <location>
        <begin position="1"/>
        <end position="52"/>
    </location>
</feature>
<dbReference type="AlphaFoldDB" id="A0AAF0XGR1"/>
<dbReference type="FunFam" id="1.10.150.60:FF:000018">
    <property type="entry name" value="AT-rich interactive domain-containing protein 3"/>
    <property type="match status" value="1"/>
</dbReference>
<accession>A0AAF0XGR1</accession>
<keyword evidence="10" id="KW-1185">Reference proteome</keyword>
<dbReference type="Pfam" id="PF01388">
    <property type="entry name" value="ARID"/>
    <property type="match status" value="1"/>
</dbReference>
<dbReference type="CDD" id="cd16100">
    <property type="entry name" value="ARID"/>
    <property type="match status" value="1"/>
</dbReference>
<evidence type="ECO:0000256" key="2">
    <source>
        <dbReference type="ARBA" id="ARBA00023125"/>
    </source>
</evidence>
<evidence type="ECO:0000256" key="4">
    <source>
        <dbReference type="ARBA" id="ARBA00023242"/>
    </source>
</evidence>
<feature type="region of interest" description="Disordered" evidence="6">
    <location>
        <begin position="479"/>
        <end position="514"/>
    </location>
</feature>
<evidence type="ECO:0000259" key="7">
    <source>
        <dbReference type="PROSITE" id="PS01031"/>
    </source>
</evidence>
<keyword evidence="4" id="KW-0539">Nucleus</keyword>
<dbReference type="InterPro" id="IPR036431">
    <property type="entry name" value="ARID_dom_sf"/>
</dbReference>
<dbReference type="FunFam" id="2.60.40.790:FF:000014">
    <property type="entry name" value="AT-rich interactive domain-containing protein 3"/>
    <property type="match status" value="1"/>
</dbReference>
<comment type="similarity">
    <text evidence="5">Belongs to the small heat shock protein (HSP20) family.</text>
</comment>
<evidence type="ECO:0000259" key="8">
    <source>
        <dbReference type="PROSITE" id="PS51011"/>
    </source>
</evidence>
<protein>
    <recommendedName>
        <fullName evidence="11">ARID domain-containing protein</fullName>
    </recommendedName>
</protein>
<dbReference type="EMBL" id="CP093349">
    <property type="protein sequence ID" value="WOH07901.1"/>
    <property type="molecule type" value="Genomic_DNA"/>
</dbReference>
<dbReference type="Proteomes" id="UP000077755">
    <property type="component" value="Chromosome 7"/>
</dbReference>
<dbReference type="InterPro" id="IPR002068">
    <property type="entry name" value="A-crystallin/Hsp20_dom"/>
</dbReference>
<sequence length="648" mass="70346">MATDMEIEKDVTTQLEDKQPEAVEIENKELLKAEELSHQKDTADSASDAPNVNDVEMTAAEHTVVEDGRGDVPAAAANGTVTKDECGDLEAAAAEDSVVKGGCGDIPAVPSEDAGVKNGCGDVPAVSSEDAVVKEGCGNKPSAAEDSVVKDGCPDIPAATGTTVSAVDSIVEASGIDDVCGRTEEDDKKNHDVDNQSVAVAVTEDNFPEIKEKDKKDGELTNRSGMDVSNEALVPGSGEENGSKEVEIINGERQRDSALNDGKKMNASTDTMSASGLDVLQENGTKEGEMCNKVTGMEIVVDSELKGEVQNPELDARQQVRLKTSNNSFLGPDPVLGDETGTAEERAEFIKELETFHKEKFLEFKHLRFYGEPLNLLKLWRSVIKLGGYEQVTSCKLWRQVGESFNPPKTCTTVSWTFRCFYEKSLLEYEKHKMRSGELPYTDASFPEPCKDQVTCLGHCAGHNQAAGPGRARRDSAARAMQGWHSQRLPSNGDVGDQIIKDKDSSPVPKREKQLKSIGLLKRKTPPPMDDTAKVAGINTSRQQLDTTVVDIGTPADWVKINVQKTKDCFEIYALVPGLLREEVRVQSDPAGHLIISGEPENIDNPWGVVPFRKVVSLPSRIDPQQTSALVTLHGQLFVRVPFEQSNE</sequence>
<reference evidence="9" key="2">
    <citation type="submission" date="2022-03" db="EMBL/GenBank/DDBJ databases">
        <title>Draft title - Genomic analysis of global carrot germplasm unveils the trajectory of domestication and the origin of high carotenoid orange carrot.</title>
        <authorList>
            <person name="Iorizzo M."/>
            <person name="Ellison S."/>
            <person name="Senalik D."/>
            <person name="Macko-Podgorni A."/>
            <person name="Grzebelus D."/>
            <person name="Bostan H."/>
            <person name="Rolling W."/>
            <person name="Curaba J."/>
            <person name="Simon P."/>
        </authorList>
    </citation>
    <scope>NUCLEOTIDE SEQUENCE</scope>
    <source>
        <tissue evidence="9">Leaf</tissue>
    </source>
</reference>
<gene>
    <name evidence="9" type="ORF">DCAR_0727335</name>
</gene>
<feature type="domain" description="ARID" evidence="8">
    <location>
        <begin position="343"/>
        <end position="434"/>
    </location>
</feature>
<keyword evidence="1" id="KW-0805">Transcription regulation</keyword>
<feature type="domain" description="SHSP" evidence="7">
    <location>
        <begin position="547"/>
        <end position="648"/>
    </location>
</feature>
<dbReference type="CDD" id="cd00298">
    <property type="entry name" value="ACD_sHsps_p23-like"/>
    <property type="match status" value="1"/>
</dbReference>
<dbReference type="SMART" id="SM00501">
    <property type="entry name" value="BRIGHT"/>
    <property type="match status" value="1"/>
</dbReference>
<feature type="compositionally biased region" description="Basic and acidic residues" evidence="6">
    <location>
        <begin position="208"/>
        <end position="220"/>
    </location>
</feature>
<dbReference type="InterPro" id="IPR008978">
    <property type="entry name" value="HSP20-like_chaperone"/>
</dbReference>
<keyword evidence="3" id="KW-0804">Transcription</keyword>
<evidence type="ECO:0000313" key="10">
    <source>
        <dbReference type="Proteomes" id="UP000077755"/>
    </source>
</evidence>
<dbReference type="SUPFAM" id="SSF49764">
    <property type="entry name" value="HSP20-like chaperones"/>
    <property type="match status" value="1"/>
</dbReference>
<dbReference type="SUPFAM" id="SSF46774">
    <property type="entry name" value="ARID-like"/>
    <property type="match status" value="1"/>
</dbReference>
<dbReference type="GO" id="GO:0005634">
    <property type="term" value="C:nucleus"/>
    <property type="evidence" value="ECO:0007669"/>
    <property type="project" value="TreeGrafter"/>
</dbReference>
<feature type="compositionally biased region" description="Basic and acidic residues" evidence="6">
    <location>
        <begin position="499"/>
        <end position="514"/>
    </location>
</feature>
<keyword evidence="2" id="KW-0238">DNA-binding</keyword>
<evidence type="ECO:0000256" key="3">
    <source>
        <dbReference type="ARBA" id="ARBA00023163"/>
    </source>
</evidence>
<dbReference type="Gene3D" id="2.60.40.790">
    <property type="match status" value="1"/>
</dbReference>
<feature type="compositionally biased region" description="Basic and acidic residues" evidence="6">
    <location>
        <begin position="1"/>
        <end position="43"/>
    </location>
</feature>
<feature type="compositionally biased region" description="Basic and acidic residues" evidence="6">
    <location>
        <begin position="181"/>
        <end position="194"/>
    </location>
</feature>
<dbReference type="GO" id="GO:0006357">
    <property type="term" value="P:regulation of transcription by RNA polymerase II"/>
    <property type="evidence" value="ECO:0007669"/>
    <property type="project" value="InterPro"/>
</dbReference>
<dbReference type="PANTHER" id="PTHR15348:SF0">
    <property type="entry name" value="PROTEIN DEAD RINGER"/>
    <property type="match status" value="1"/>
</dbReference>
<evidence type="ECO:0000256" key="1">
    <source>
        <dbReference type="ARBA" id="ARBA00023015"/>
    </source>
</evidence>
<dbReference type="PANTHER" id="PTHR15348">
    <property type="entry name" value="AT-RICH INTERACTIVE DOMAIN-CONTAINING PROTEIN ARID DOMAIN- CONTAINING PROTEIN DEAD RINGER PROTEIN B-CELL REGULATOR OF IGH TRANSCRIPTION BRIGHT"/>
    <property type="match status" value="1"/>
</dbReference>
<evidence type="ECO:0000256" key="5">
    <source>
        <dbReference type="PROSITE-ProRule" id="PRU00285"/>
    </source>
</evidence>
<dbReference type="GO" id="GO:0003677">
    <property type="term" value="F:DNA binding"/>
    <property type="evidence" value="ECO:0007669"/>
    <property type="project" value="UniProtKB-KW"/>
</dbReference>
<organism evidence="9 10">
    <name type="scientific">Daucus carota subsp. sativus</name>
    <name type="common">Carrot</name>
    <dbReference type="NCBI Taxonomy" id="79200"/>
    <lineage>
        <taxon>Eukaryota</taxon>
        <taxon>Viridiplantae</taxon>
        <taxon>Streptophyta</taxon>
        <taxon>Embryophyta</taxon>
        <taxon>Tracheophyta</taxon>
        <taxon>Spermatophyta</taxon>
        <taxon>Magnoliopsida</taxon>
        <taxon>eudicotyledons</taxon>
        <taxon>Gunneridae</taxon>
        <taxon>Pentapetalae</taxon>
        <taxon>asterids</taxon>
        <taxon>campanulids</taxon>
        <taxon>Apiales</taxon>
        <taxon>Apiaceae</taxon>
        <taxon>Apioideae</taxon>
        <taxon>Scandiceae</taxon>
        <taxon>Daucinae</taxon>
        <taxon>Daucus</taxon>
        <taxon>Daucus sect. Daucus</taxon>
    </lineage>
</organism>
<evidence type="ECO:0000256" key="6">
    <source>
        <dbReference type="SAM" id="MobiDB-lite"/>
    </source>
</evidence>
<name>A0AAF0XGR1_DAUCS</name>